<evidence type="ECO:0000313" key="11">
    <source>
        <dbReference type="Proteomes" id="UP000295727"/>
    </source>
</evidence>
<protein>
    <recommendedName>
        <fullName evidence="4">Methylamine utilization protein MauE</fullName>
    </recommendedName>
</protein>
<feature type="transmembrane region" description="Helical" evidence="8">
    <location>
        <begin position="130"/>
        <end position="150"/>
    </location>
</feature>
<dbReference type="GO" id="GO:0016020">
    <property type="term" value="C:membrane"/>
    <property type="evidence" value="ECO:0007669"/>
    <property type="project" value="UniProtKB-SubCell"/>
</dbReference>
<sequence>MLIDPVLASATQSGAAVTVLLGALPKWRRPAMFRQAVAQYQLLPEVLVTPVAFAIVVVETLGAIALLLPDWRTVGAATLVLLLSTFATALAINIVRGHTDIDCGCHGFAAPDAAPQAVTNRIGWLHVARVLAIAALAATAFIAPAARAIVWVDYLTLTFSVLLTVCGLTVFDGLLANTPRLNHLRNS</sequence>
<evidence type="ECO:0000256" key="5">
    <source>
        <dbReference type="ARBA" id="ARBA00022692"/>
    </source>
</evidence>
<dbReference type="AlphaFoldDB" id="A0A4P7D3R5"/>
<evidence type="ECO:0000256" key="4">
    <source>
        <dbReference type="ARBA" id="ARBA00019078"/>
    </source>
</evidence>
<evidence type="ECO:0000256" key="2">
    <source>
        <dbReference type="ARBA" id="ARBA00004141"/>
    </source>
</evidence>
<reference evidence="10 11" key="1">
    <citation type="submission" date="2019-03" db="EMBL/GenBank/DDBJ databases">
        <title>Paraburkholderia sp. 7MH5, isolated from subtropical forest soil.</title>
        <authorList>
            <person name="Gao Z.-H."/>
            <person name="Qiu L.-H."/>
        </authorList>
    </citation>
    <scope>NUCLEOTIDE SEQUENCE [LARGE SCALE GENOMIC DNA]</scope>
    <source>
        <strain evidence="10 11">7MH5</strain>
    </source>
</reference>
<dbReference type="KEGG" id="ppai:E1956_39825"/>
<evidence type="ECO:0000256" key="1">
    <source>
        <dbReference type="ARBA" id="ARBA00003475"/>
    </source>
</evidence>
<feature type="transmembrane region" description="Helical" evidence="8">
    <location>
        <begin position="46"/>
        <end position="68"/>
    </location>
</feature>
<dbReference type="EMBL" id="CP038151">
    <property type="protein sequence ID" value="QBR03299.1"/>
    <property type="molecule type" value="Genomic_DNA"/>
</dbReference>
<accession>A0A4P7D3R5</accession>
<keyword evidence="7 8" id="KW-0472">Membrane</keyword>
<dbReference type="OrthoDB" id="9180460at2"/>
<keyword evidence="5 8" id="KW-0812">Transmembrane</keyword>
<feature type="transmembrane region" description="Helical" evidence="8">
    <location>
        <begin position="156"/>
        <end position="175"/>
    </location>
</feature>
<keyword evidence="11" id="KW-1185">Reference proteome</keyword>
<comment type="subcellular location">
    <subcellularLocation>
        <location evidence="2">Membrane</location>
        <topology evidence="2">Multi-pass membrane protein</topology>
    </subcellularLocation>
</comment>
<evidence type="ECO:0000256" key="6">
    <source>
        <dbReference type="ARBA" id="ARBA00022989"/>
    </source>
</evidence>
<dbReference type="UniPathway" id="UPA00895"/>
<keyword evidence="6 8" id="KW-1133">Transmembrane helix</keyword>
<dbReference type="GO" id="GO:0030416">
    <property type="term" value="P:methylamine metabolic process"/>
    <property type="evidence" value="ECO:0007669"/>
    <property type="project" value="InterPro"/>
</dbReference>
<feature type="transmembrane region" description="Helical" evidence="8">
    <location>
        <begin position="74"/>
        <end position="92"/>
    </location>
</feature>
<gene>
    <name evidence="10" type="ORF">E1956_39825</name>
</gene>
<name>A0A4P7D3R5_9BURK</name>
<feature type="transmembrane region" description="Helical" evidence="8">
    <location>
        <begin position="6"/>
        <end position="25"/>
    </location>
</feature>
<organism evidence="10 11">
    <name type="scientific">Paraburkholderia pallida</name>
    <dbReference type="NCBI Taxonomy" id="2547399"/>
    <lineage>
        <taxon>Bacteria</taxon>
        <taxon>Pseudomonadati</taxon>
        <taxon>Pseudomonadota</taxon>
        <taxon>Betaproteobacteria</taxon>
        <taxon>Burkholderiales</taxon>
        <taxon>Burkholderiaceae</taxon>
        <taxon>Paraburkholderia</taxon>
    </lineage>
</organism>
<dbReference type="Pfam" id="PF07291">
    <property type="entry name" value="MauE"/>
    <property type="match status" value="1"/>
</dbReference>
<evidence type="ECO:0000313" key="10">
    <source>
        <dbReference type="EMBL" id="QBR03299.1"/>
    </source>
</evidence>
<dbReference type="Proteomes" id="UP000295727">
    <property type="component" value="Chromosome 4"/>
</dbReference>
<evidence type="ECO:0000256" key="8">
    <source>
        <dbReference type="SAM" id="Phobius"/>
    </source>
</evidence>
<feature type="domain" description="Methylamine utilisation protein MauE" evidence="9">
    <location>
        <begin position="7"/>
        <end position="140"/>
    </location>
</feature>
<proteinExistence type="predicted"/>
<comment type="function">
    <text evidence="1">May be specifically involved in the processing, transport, and/or maturation of the MADH beta-subunit.</text>
</comment>
<dbReference type="RefSeq" id="WP_134758796.1">
    <property type="nucleotide sequence ID" value="NZ_CP038151.1"/>
</dbReference>
<dbReference type="InterPro" id="IPR009908">
    <property type="entry name" value="Methylamine_util_MauE"/>
</dbReference>
<evidence type="ECO:0000259" key="9">
    <source>
        <dbReference type="Pfam" id="PF07291"/>
    </source>
</evidence>
<comment type="pathway">
    <text evidence="3">One-carbon metabolism; methylamine degradation.</text>
</comment>
<evidence type="ECO:0000256" key="7">
    <source>
        <dbReference type="ARBA" id="ARBA00023136"/>
    </source>
</evidence>
<evidence type="ECO:0000256" key="3">
    <source>
        <dbReference type="ARBA" id="ARBA00004856"/>
    </source>
</evidence>